<dbReference type="EMBL" id="JACHMN010000002">
    <property type="protein sequence ID" value="MBB5870910.1"/>
    <property type="molecule type" value="Genomic_DNA"/>
</dbReference>
<evidence type="ECO:0000313" key="2">
    <source>
        <dbReference type="EMBL" id="MBB5870910.1"/>
    </source>
</evidence>
<protein>
    <submittedName>
        <fullName evidence="2">Uncharacterized protein</fullName>
    </submittedName>
</protein>
<name>A0A841BVY1_9ACTN</name>
<keyword evidence="1" id="KW-0732">Signal</keyword>
<keyword evidence="3" id="KW-1185">Reference proteome</keyword>
<proteinExistence type="predicted"/>
<organism evidence="2 3">
    <name type="scientific">Allocatelliglobosispora scoriae</name>
    <dbReference type="NCBI Taxonomy" id="643052"/>
    <lineage>
        <taxon>Bacteria</taxon>
        <taxon>Bacillati</taxon>
        <taxon>Actinomycetota</taxon>
        <taxon>Actinomycetes</taxon>
        <taxon>Micromonosporales</taxon>
        <taxon>Micromonosporaceae</taxon>
        <taxon>Allocatelliglobosispora</taxon>
    </lineage>
</organism>
<dbReference type="RefSeq" id="WP_184838615.1">
    <property type="nucleotide sequence ID" value="NZ_JACHMN010000002.1"/>
</dbReference>
<accession>A0A841BVY1</accession>
<comment type="caution">
    <text evidence="2">The sequence shown here is derived from an EMBL/GenBank/DDBJ whole genome shotgun (WGS) entry which is preliminary data.</text>
</comment>
<sequence>MNRILRTLIPLTAAAALVVGGVAAPAIAAPEPNLTVAKAEVTKRIDLRLAALKKFDTALNAAKHITDGHRSTLHTLVTEDISGLTALKTKVAGETTREALRADAKSMVDDYRVFILVGPKVRLTAVSDAEVAAVAKLKAAHDKLADLVAKAKAAGKDTAAAEQDLAAMQAATDKASAGIDGDVATLLAIEPGPDGDAIRAKVGECRTSLKTARADLKTAVTAAKKVRAFLKSLKPSPAPAASPS</sequence>
<evidence type="ECO:0000256" key="1">
    <source>
        <dbReference type="SAM" id="SignalP"/>
    </source>
</evidence>
<gene>
    <name evidence="2" type="ORF">F4553_004289</name>
</gene>
<dbReference type="Proteomes" id="UP000587527">
    <property type="component" value="Unassembled WGS sequence"/>
</dbReference>
<dbReference type="AlphaFoldDB" id="A0A841BVY1"/>
<evidence type="ECO:0000313" key="3">
    <source>
        <dbReference type="Proteomes" id="UP000587527"/>
    </source>
</evidence>
<feature type="signal peptide" evidence="1">
    <location>
        <begin position="1"/>
        <end position="28"/>
    </location>
</feature>
<reference evidence="2 3" key="1">
    <citation type="submission" date="2020-08" db="EMBL/GenBank/DDBJ databases">
        <title>Sequencing the genomes of 1000 actinobacteria strains.</title>
        <authorList>
            <person name="Klenk H.-P."/>
        </authorList>
    </citation>
    <scope>NUCLEOTIDE SEQUENCE [LARGE SCALE GENOMIC DNA]</scope>
    <source>
        <strain evidence="2 3">DSM 45362</strain>
    </source>
</reference>
<feature type="chain" id="PRO_5033000731" evidence="1">
    <location>
        <begin position="29"/>
        <end position="244"/>
    </location>
</feature>